<evidence type="ECO:0000313" key="5">
    <source>
        <dbReference type="EMBL" id="PIM95673.1"/>
    </source>
</evidence>
<evidence type="ECO:0000259" key="3">
    <source>
        <dbReference type="Pfam" id="PF00009"/>
    </source>
</evidence>
<proteinExistence type="predicted"/>
<accession>A0ABX4MGY7</accession>
<dbReference type="EMBL" id="NXGM01000001">
    <property type="protein sequence ID" value="PIM95673.1"/>
    <property type="molecule type" value="Genomic_DNA"/>
</dbReference>
<keyword evidence="1" id="KW-0547">Nucleotide-binding</keyword>
<keyword evidence="5" id="KW-0396">Initiation factor</keyword>
<evidence type="ECO:0000256" key="1">
    <source>
        <dbReference type="ARBA" id="ARBA00022741"/>
    </source>
</evidence>
<dbReference type="PANTHER" id="PTHR43381">
    <property type="entry name" value="TRANSLATION INITIATION FACTOR IF-2-RELATED"/>
    <property type="match status" value="1"/>
</dbReference>
<dbReference type="Pfam" id="PF00009">
    <property type="entry name" value="GTP_EFTU"/>
    <property type="match status" value="1"/>
</dbReference>
<evidence type="ECO:0000256" key="2">
    <source>
        <dbReference type="ARBA" id="ARBA00023134"/>
    </source>
</evidence>
<evidence type="ECO:0000313" key="4">
    <source>
        <dbReference type="EMBL" id="PIM95516.1"/>
    </source>
</evidence>
<dbReference type="InterPro" id="IPR027417">
    <property type="entry name" value="P-loop_NTPase"/>
</dbReference>
<name>A0ABX4MGY7_9HYPH</name>
<keyword evidence="6" id="KW-1185">Reference proteome</keyword>
<dbReference type="EMBL" id="NXGM01000021">
    <property type="protein sequence ID" value="PIM95516.1"/>
    <property type="molecule type" value="Genomic_DNA"/>
</dbReference>
<dbReference type="InterPro" id="IPR015760">
    <property type="entry name" value="TIF_IF2"/>
</dbReference>
<reference evidence="5 6" key="1">
    <citation type="submission" date="2017-09" db="EMBL/GenBank/DDBJ databases">
        <authorList>
            <person name="Campbell M.A."/>
            <person name="Lukasik P."/>
            <person name="Simon C."/>
            <person name="McCutcheon J.P."/>
        </authorList>
    </citation>
    <scope>NUCLEOTIDE SEQUENCE [LARGE SCALE GENOMIC DNA]</scope>
    <source>
        <strain evidence="5 6">MAGNEO</strain>
    </source>
</reference>
<dbReference type="GO" id="GO:0003743">
    <property type="term" value="F:translation initiation factor activity"/>
    <property type="evidence" value="ECO:0007669"/>
    <property type="project" value="UniProtKB-KW"/>
</dbReference>
<dbReference type="InterPro" id="IPR000795">
    <property type="entry name" value="T_Tr_GTP-bd_dom"/>
</dbReference>
<keyword evidence="2" id="KW-0342">GTP-binding</keyword>
<gene>
    <name evidence="5" type="primary">infB</name>
    <name evidence="5" type="ORF">magneo_4</name>
    <name evidence="4" type="ORF">magneo_95</name>
</gene>
<dbReference type="Gene3D" id="2.40.30.10">
    <property type="entry name" value="Translation factors"/>
    <property type="match status" value="1"/>
</dbReference>
<keyword evidence="5" id="KW-0648">Protein biosynthesis</keyword>
<dbReference type="SUPFAM" id="SSF52540">
    <property type="entry name" value="P-loop containing nucleoside triphosphate hydrolases"/>
    <property type="match status" value="1"/>
</dbReference>
<dbReference type="PANTHER" id="PTHR43381:SF5">
    <property type="entry name" value="TR-TYPE G DOMAIN-CONTAINING PROTEIN"/>
    <property type="match status" value="1"/>
</dbReference>
<dbReference type="Gene3D" id="3.40.50.300">
    <property type="entry name" value="P-loop containing nucleotide triphosphate hydrolases"/>
    <property type="match status" value="1"/>
</dbReference>
<protein>
    <submittedName>
        <fullName evidence="5">Translation initiation factor IF-2</fullName>
    </submittedName>
</protein>
<feature type="domain" description="Tr-type G" evidence="3">
    <location>
        <begin position="25"/>
        <end position="187"/>
    </location>
</feature>
<evidence type="ECO:0000313" key="6">
    <source>
        <dbReference type="Proteomes" id="UP000228684"/>
    </source>
</evidence>
<organism evidence="5 6">
    <name type="scientific">Candidatus Hodgkinia cicadicola</name>
    <dbReference type="NCBI Taxonomy" id="573658"/>
    <lineage>
        <taxon>Bacteria</taxon>
        <taxon>Pseudomonadati</taxon>
        <taxon>Pseudomonadota</taxon>
        <taxon>Alphaproteobacteria</taxon>
        <taxon>Hyphomicrobiales</taxon>
        <taxon>Candidatus Hodgkinia</taxon>
    </lineage>
</organism>
<comment type="caution">
    <text evidence="5">The sequence shown here is derived from an EMBL/GenBank/DDBJ whole genome shotgun (WGS) entry which is preliminary data.</text>
</comment>
<dbReference type="Proteomes" id="UP000228684">
    <property type="component" value="Unassembled WGS sequence"/>
</dbReference>
<sequence length="476" mass="54252">MSLKLINKLMVRKNNIYDFVPKSPIIYVFGHTCHGKTSLIDSITKTKSTSYGSECITQYHKISSFKHKGMKLTFIDDPDYLLFRNMCSRHLYVFGIAILVISLQEEPKSKTIESAKQIKQSGLSTFIVYNKLDCGVVKIEENISKTRNELDKIGIVPEIMGGDAIEVMVSAKSGENIKQLLNLLCSLANKSTFMNNLNSLPVGVIIETNLTNKLRTVTNVLVVHGLLKYGTVMMLGIEPYNVYFKKNIHFNMAVNIIELTVLPTNNQFKQQIENNRCTTIQIKQININSSYLDNFLVRITDTIIKSNLCSSFSEIISLINELELKIISEIVKYIWIINVVLMIITKPTSLDFDIKSIVSTKCIAKRSSIIVFNPEFIYILVQWLNKVIIRQQVIIQIEKIFRSQKHTVYGTKLICGEVHVNQQFAIIREEQPLFAVRIKALKRFCSGVELFNEINQLFGLVIHGNKNLKLNDKLTS</sequence>